<evidence type="ECO:0000313" key="2">
    <source>
        <dbReference type="EMBL" id="OBG32196.1"/>
    </source>
</evidence>
<feature type="domain" description="Aminoglycoside phosphotransferase" evidence="1">
    <location>
        <begin position="23"/>
        <end position="235"/>
    </location>
</feature>
<dbReference type="PANTHER" id="PTHR21310:SF40">
    <property type="entry name" value="AMINOGLYCOSIDE PHOSPHOTRANSFERASE DOMAIN-CONTAINING PROTEIN-RELATED"/>
    <property type="match status" value="1"/>
</dbReference>
<gene>
    <name evidence="2" type="ORF">A5672_26000</name>
</gene>
<dbReference type="InterPro" id="IPR041726">
    <property type="entry name" value="ACAD10_11_N"/>
</dbReference>
<dbReference type="Gene3D" id="3.30.200.20">
    <property type="entry name" value="Phosphorylase Kinase, domain 1"/>
    <property type="match status" value="1"/>
</dbReference>
<dbReference type="Pfam" id="PF01636">
    <property type="entry name" value="APH"/>
    <property type="match status" value="1"/>
</dbReference>
<protein>
    <submittedName>
        <fullName evidence="2">Acyl-CoA dehydrogenase</fullName>
    </submittedName>
</protein>
<dbReference type="PANTHER" id="PTHR21310">
    <property type="entry name" value="AMINOGLYCOSIDE PHOSPHOTRANSFERASE-RELATED-RELATED"/>
    <property type="match status" value="1"/>
</dbReference>
<organism evidence="2 3">
    <name type="scientific">Mycobacterium alsense</name>
    <dbReference type="NCBI Taxonomy" id="324058"/>
    <lineage>
        <taxon>Bacteria</taxon>
        <taxon>Bacillati</taxon>
        <taxon>Actinomycetota</taxon>
        <taxon>Actinomycetes</taxon>
        <taxon>Mycobacteriales</taxon>
        <taxon>Mycobacteriaceae</taxon>
        <taxon>Mycobacterium</taxon>
    </lineage>
</organism>
<proteinExistence type="predicted"/>
<dbReference type="EMBL" id="LZIT01000260">
    <property type="protein sequence ID" value="OBG32196.1"/>
    <property type="molecule type" value="Genomic_DNA"/>
</dbReference>
<dbReference type="InterPro" id="IPR011009">
    <property type="entry name" value="Kinase-like_dom_sf"/>
</dbReference>
<reference evidence="2 3" key="1">
    <citation type="submission" date="2016-06" db="EMBL/GenBank/DDBJ databases">
        <authorList>
            <person name="Sutton G."/>
            <person name="Brinkac L."/>
            <person name="Sanka R."/>
            <person name="Adams M."/>
            <person name="Lau E."/>
            <person name="Sam S."/>
            <person name="Sreng N."/>
            <person name="Him V."/>
            <person name="Kerleguer A."/>
            <person name="Cheng S."/>
        </authorList>
    </citation>
    <scope>NUCLEOTIDE SEQUENCE [LARGE SCALE GENOMIC DNA]</scope>
    <source>
        <strain evidence="2 3">E2978</strain>
    </source>
</reference>
<comment type="caution">
    <text evidence="2">The sequence shown here is derived from an EMBL/GenBank/DDBJ whole genome shotgun (WGS) entry which is preliminary data.</text>
</comment>
<dbReference type="InterPro" id="IPR002575">
    <property type="entry name" value="Aminoglycoside_PTrfase"/>
</dbReference>
<dbReference type="CDD" id="cd05154">
    <property type="entry name" value="ACAD10_11_N-like"/>
    <property type="match status" value="1"/>
</dbReference>
<evidence type="ECO:0000313" key="3">
    <source>
        <dbReference type="Proteomes" id="UP000092086"/>
    </source>
</evidence>
<dbReference type="Gene3D" id="3.90.1200.10">
    <property type="match status" value="1"/>
</dbReference>
<dbReference type="SUPFAM" id="SSF56112">
    <property type="entry name" value="Protein kinase-like (PK-like)"/>
    <property type="match status" value="1"/>
</dbReference>
<dbReference type="InterPro" id="IPR051678">
    <property type="entry name" value="AGP_Transferase"/>
</dbReference>
<dbReference type="Proteomes" id="UP000092086">
    <property type="component" value="Unassembled WGS sequence"/>
</dbReference>
<evidence type="ECO:0000259" key="1">
    <source>
        <dbReference type="Pfam" id="PF01636"/>
    </source>
</evidence>
<dbReference type="RefSeq" id="WP_068212915.1">
    <property type="nucleotide sequence ID" value="NZ_LZIT01000260.1"/>
</dbReference>
<accession>A0ABD6NZ47</accession>
<name>A0ABD6NZ47_9MYCO</name>
<sequence>MVELDLEALRRRLHAAGVTGVGPLAGGASSLTFRGERDGRAVVIKVAPPGVEPVKHRDVLRQARIMKALAATPVPVPRVLWEDPGDPPDAPPLFVMSRVEGDCVEPLFDGCPPSADLPERYRNASRVMAALHGLSPADLGLGGDPVIDPAAEVRRWCDTLQTVDAALAPGWEGVRDALLSCAPRAVGPGVVHGDFRLGNLLAEGRHISAVIDWEIWSVGDPRIDAGWFLINCDPDTYRRVPDAGIAPPASELAEIYRDELGRDVTDLGWFTALACFKSAATWSLIVKHNRRRRAPRAELEAMAAVLPRLLTRARSMLD</sequence>
<dbReference type="AlphaFoldDB" id="A0ABD6NZ47"/>